<gene>
    <name evidence="2" type="ORF">AYJ05_11630</name>
</gene>
<dbReference type="InterPro" id="IPR032584">
    <property type="entry name" value="DUF4913"/>
</dbReference>
<reference evidence="3" key="1">
    <citation type="submission" date="2016-02" db="EMBL/GenBank/DDBJ databases">
        <authorList>
            <person name="Kaur G."/>
            <person name="Nair G.R."/>
            <person name="Mayilraj S."/>
        </authorList>
    </citation>
    <scope>NUCLEOTIDE SEQUENCE [LARGE SCALE GENOMIC DNA]</scope>
    <source>
        <strain evidence="3">GA-15</strain>
    </source>
</reference>
<name>A0A177ILU5_9CORY</name>
<dbReference type="OrthoDB" id="4570343at2"/>
<feature type="region of interest" description="Disordered" evidence="1">
    <location>
        <begin position="155"/>
        <end position="180"/>
    </location>
</feature>
<evidence type="ECO:0008006" key="4">
    <source>
        <dbReference type="Google" id="ProtNLM"/>
    </source>
</evidence>
<evidence type="ECO:0000313" key="2">
    <source>
        <dbReference type="EMBL" id="OAH29802.1"/>
    </source>
</evidence>
<dbReference type="EMBL" id="LSTQ01000011">
    <property type="protein sequence ID" value="OAH29802.1"/>
    <property type="molecule type" value="Genomic_DNA"/>
</dbReference>
<organism evidence="2 3">
    <name type="scientific">Corynebacterium stationis</name>
    <dbReference type="NCBI Taxonomy" id="1705"/>
    <lineage>
        <taxon>Bacteria</taxon>
        <taxon>Bacillati</taxon>
        <taxon>Actinomycetota</taxon>
        <taxon>Actinomycetes</taxon>
        <taxon>Mycobacteriales</taxon>
        <taxon>Corynebacteriaceae</taxon>
        <taxon>Corynebacterium</taxon>
    </lineage>
</organism>
<sequence>MHLDDFVKDAVSESIQMGLRAPISDAVTAMLKDALNDPTFQEHLENMVTEGVHKALTPREQPEKKFKNVAKFVDGFIRPHYATTKSKQDQANWSKRWYDHPEVVARLDALWRTYERMRATDKEGFLESFLRNHADYHMKQIMSDNAVFASCSHNDTPSVPLPVLPPKPKQDPAETTTTSQ</sequence>
<dbReference type="Pfam" id="PF16259">
    <property type="entry name" value="DUF4913"/>
    <property type="match status" value="1"/>
</dbReference>
<comment type="caution">
    <text evidence="2">The sequence shown here is derived from an EMBL/GenBank/DDBJ whole genome shotgun (WGS) entry which is preliminary data.</text>
</comment>
<dbReference type="Proteomes" id="UP000076947">
    <property type="component" value="Unassembled WGS sequence"/>
</dbReference>
<evidence type="ECO:0000313" key="3">
    <source>
        <dbReference type="Proteomes" id="UP000076947"/>
    </source>
</evidence>
<protein>
    <recommendedName>
        <fullName evidence="4">DUF4913 domain-containing protein</fullName>
    </recommendedName>
</protein>
<dbReference type="AlphaFoldDB" id="A0A177ILU5"/>
<keyword evidence="3" id="KW-1185">Reference proteome</keyword>
<dbReference type="RefSeq" id="WP_066839370.1">
    <property type="nucleotide sequence ID" value="NZ_CAPMDX010000064.1"/>
</dbReference>
<proteinExistence type="predicted"/>
<evidence type="ECO:0000256" key="1">
    <source>
        <dbReference type="SAM" id="MobiDB-lite"/>
    </source>
</evidence>
<accession>A0A177ILU5</accession>